<gene>
    <name evidence="12" type="ORF">PROFUN_12905</name>
</gene>
<keyword evidence="7 10" id="KW-0408">Iron</keyword>
<keyword evidence="12" id="KW-0223">Dioxygenase</keyword>
<keyword evidence="4 10" id="KW-0479">Metal-binding</keyword>
<comment type="similarity">
    <text evidence="2 9">Belongs to the 4HPPD family.</text>
</comment>
<evidence type="ECO:0000256" key="9">
    <source>
        <dbReference type="PIRNR" id="PIRNR009283"/>
    </source>
</evidence>
<dbReference type="GO" id="GO:0046872">
    <property type="term" value="F:metal ion binding"/>
    <property type="evidence" value="ECO:0007669"/>
    <property type="project" value="UniProtKB-KW"/>
</dbReference>
<dbReference type="PANTHER" id="PTHR11959:SF1">
    <property type="entry name" value="4-HYDROXYPHENYLPYRUVATE DIOXYGENASE"/>
    <property type="match status" value="1"/>
</dbReference>
<keyword evidence="8" id="KW-0585">Phenylalanine catabolism</keyword>
<evidence type="ECO:0000259" key="11">
    <source>
        <dbReference type="PROSITE" id="PS51819"/>
    </source>
</evidence>
<feature type="domain" description="VOC" evidence="11">
    <location>
        <begin position="80"/>
        <end position="214"/>
    </location>
</feature>
<evidence type="ECO:0000256" key="2">
    <source>
        <dbReference type="ARBA" id="ARBA00005877"/>
    </source>
</evidence>
<sequence>MTKESRGLLPLNLVLSTLTPPGSFETPHAWAGFISKSSGHKYSVRPSKSLNSAPPAVNFRGRFTALRRRRSGKFSSGYQSFDHVTFYVGNALQAATFYIARFGFSPVAYSGLETNSRDVATHVIRQGTITFAFASALNPEGKMTDEIGKHIWKHGDGAKDIAFKVTDCRGIYAKAMERGATSIREPTELKDEHGTVLIASIHAFGDTTHSFVERVDYKGPFLPGFRAITEEDPLMKLTPAIGLDFIDHIVSNHPDHQMESVVQWYERVLGWHRFWSVDDKQIHTEYSSLRSIVVADDSEKVKCPVNEPAKGKKKSQIQEYVEYYGGSGAQHMALHTSDIIHAVSFLKQRGCKFLTIPSSYYTNLKERLKHSPTVIKEDMDTLQKLNILIDYDDTGYLLQIFTKPSQDRPTLFYEVIQRHGHQGFGAGNFKSLFEAIERDQNDRGNLTDM</sequence>
<feature type="binding site" evidence="10">
    <location>
        <position position="248"/>
    </location>
    <ligand>
        <name>Fe cation</name>
        <dbReference type="ChEBI" id="CHEBI:24875"/>
    </ligand>
</feature>
<dbReference type="STRING" id="1890364.A0A2P6MWK7"/>
<evidence type="ECO:0000256" key="4">
    <source>
        <dbReference type="ARBA" id="ARBA00022723"/>
    </source>
</evidence>
<reference evidence="12 13" key="1">
    <citation type="journal article" date="2018" name="Genome Biol. Evol.">
        <title>Multiple Roots of Fruiting Body Formation in Amoebozoa.</title>
        <authorList>
            <person name="Hillmann F."/>
            <person name="Forbes G."/>
            <person name="Novohradska S."/>
            <person name="Ferling I."/>
            <person name="Riege K."/>
            <person name="Groth M."/>
            <person name="Westermann M."/>
            <person name="Marz M."/>
            <person name="Spaller T."/>
            <person name="Winckler T."/>
            <person name="Schaap P."/>
            <person name="Glockner G."/>
        </authorList>
    </citation>
    <scope>NUCLEOTIDE SEQUENCE [LARGE SCALE GENOMIC DNA]</scope>
    <source>
        <strain evidence="12 13">Jena</strain>
    </source>
</reference>
<dbReference type="NCBIfam" id="TIGR01263">
    <property type="entry name" value="4HPPD"/>
    <property type="match status" value="1"/>
</dbReference>
<dbReference type="PANTHER" id="PTHR11959">
    <property type="entry name" value="4-HYDROXYPHENYLPYRUVATE DIOXYGENASE"/>
    <property type="match status" value="1"/>
</dbReference>
<dbReference type="AlphaFoldDB" id="A0A2P6MWK7"/>
<evidence type="ECO:0000256" key="7">
    <source>
        <dbReference type="ARBA" id="ARBA00023004"/>
    </source>
</evidence>
<dbReference type="Pfam" id="PF14696">
    <property type="entry name" value="Glyoxalase_5"/>
    <property type="match status" value="1"/>
</dbReference>
<evidence type="ECO:0000256" key="5">
    <source>
        <dbReference type="ARBA" id="ARBA00022737"/>
    </source>
</evidence>
<evidence type="ECO:0000256" key="3">
    <source>
        <dbReference type="ARBA" id="ARBA00013222"/>
    </source>
</evidence>
<feature type="domain" description="VOC" evidence="11">
    <location>
        <begin position="245"/>
        <end position="403"/>
    </location>
</feature>
<dbReference type="InParanoid" id="A0A2P6MWK7"/>
<dbReference type="SUPFAM" id="SSF54593">
    <property type="entry name" value="Glyoxalase/Bleomycin resistance protein/Dihydroxybiphenyl dioxygenase"/>
    <property type="match status" value="1"/>
</dbReference>
<dbReference type="CDD" id="cd07250">
    <property type="entry name" value="HPPD_C_like"/>
    <property type="match status" value="1"/>
</dbReference>
<accession>A0A2P6MWK7</accession>
<evidence type="ECO:0000256" key="8">
    <source>
        <dbReference type="ARBA" id="ARBA00023232"/>
    </source>
</evidence>
<dbReference type="InterPro" id="IPR037523">
    <property type="entry name" value="VOC_core"/>
</dbReference>
<proteinExistence type="inferred from homology"/>
<dbReference type="InterPro" id="IPR005956">
    <property type="entry name" value="4OHPhenylPyrv_dOase"/>
</dbReference>
<dbReference type="InterPro" id="IPR029068">
    <property type="entry name" value="Glyas_Bleomycin-R_OHBP_Dase"/>
</dbReference>
<evidence type="ECO:0000256" key="1">
    <source>
        <dbReference type="ARBA" id="ARBA00005162"/>
    </source>
</evidence>
<dbReference type="Pfam" id="PF00903">
    <property type="entry name" value="Glyoxalase"/>
    <property type="match status" value="1"/>
</dbReference>
<keyword evidence="6" id="KW-0828">Tyrosine catabolism</keyword>
<dbReference type="InterPro" id="IPR041736">
    <property type="entry name" value="4OHPhenylPyrv_dOase_N"/>
</dbReference>
<keyword evidence="12" id="KW-0670">Pyruvate</keyword>
<dbReference type="GO" id="GO:0006572">
    <property type="term" value="P:L-tyrosine catabolic process"/>
    <property type="evidence" value="ECO:0007669"/>
    <property type="project" value="UniProtKB-KW"/>
</dbReference>
<dbReference type="FunCoup" id="A0A2P6MWK7">
    <property type="interactions" value="107"/>
</dbReference>
<comment type="pathway">
    <text evidence="1">Amino-acid degradation; L-phenylalanine degradation; acetoacetate and fumarate from L-phenylalanine: step 3/6.</text>
</comment>
<evidence type="ECO:0000256" key="10">
    <source>
        <dbReference type="PIRSR" id="PIRSR009283-1"/>
    </source>
</evidence>
<organism evidence="12 13">
    <name type="scientific">Planoprotostelium fungivorum</name>
    <dbReference type="NCBI Taxonomy" id="1890364"/>
    <lineage>
        <taxon>Eukaryota</taxon>
        <taxon>Amoebozoa</taxon>
        <taxon>Evosea</taxon>
        <taxon>Variosea</taxon>
        <taxon>Cavosteliida</taxon>
        <taxon>Cavosteliaceae</taxon>
        <taxon>Planoprotostelium</taxon>
    </lineage>
</organism>
<keyword evidence="12" id="KW-0560">Oxidoreductase</keyword>
<dbReference type="PIRSF" id="PIRSF009283">
    <property type="entry name" value="HPP_dOase"/>
    <property type="match status" value="1"/>
</dbReference>
<dbReference type="InterPro" id="IPR004360">
    <property type="entry name" value="Glyas_Fos-R_dOase_dom"/>
</dbReference>
<evidence type="ECO:0000256" key="6">
    <source>
        <dbReference type="ARBA" id="ARBA00022878"/>
    </source>
</evidence>
<dbReference type="EMBL" id="MDYQ01000352">
    <property type="protein sequence ID" value="PRP76100.1"/>
    <property type="molecule type" value="Genomic_DNA"/>
</dbReference>
<name>A0A2P6MWK7_9EUKA</name>
<evidence type="ECO:0000313" key="12">
    <source>
        <dbReference type="EMBL" id="PRP76100.1"/>
    </source>
</evidence>
<dbReference type="Proteomes" id="UP000241769">
    <property type="component" value="Unassembled WGS sequence"/>
</dbReference>
<dbReference type="OrthoDB" id="414569at2759"/>
<protein>
    <recommendedName>
        <fullName evidence="3 9">4-hydroxyphenylpyruvate dioxygenase</fullName>
    </recommendedName>
</protein>
<evidence type="ECO:0000313" key="13">
    <source>
        <dbReference type="Proteomes" id="UP000241769"/>
    </source>
</evidence>
<keyword evidence="13" id="KW-1185">Reference proteome</keyword>
<dbReference type="Gene3D" id="3.10.180.10">
    <property type="entry name" value="2,3-Dihydroxybiphenyl 1,2-Dioxygenase, domain 1"/>
    <property type="match status" value="2"/>
</dbReference>
<dbReference type="FunFam" id="3.10.180.10:FF:000001">
    <property type="entry name" value="4-hydroxyphenylpyruvate dioxygenase"/>
    <property type="match status" value="1"/>
</dbReference>
<dbReference type="PROSITE" id="PS51819">
    <property type="entry name" value="VOC"/>
    <property type="match status" value="2"/>
</dbReference>
<comment type="cofactor">
    <cofactor evidence="10">
        <name>Fe cation</name>
        <dbReference type="ChEBI" id="CHEBI:24875"/>
    </cofactor>
    <text evidence="10">Binds 1 Fe cation per subunit.</text>
</comment>
<feature type="binding site" evidence="10">
    <location>
        <position position="414"/>
    </location>
    <ligand>
        <name>Fe cation</name>
        <dbReference type="ChEBI" id="CHEBI:24875"/>
    </ligand>
</feature>
<comment type="caution">
    <text evidence="12">The sequence shown here is derived from an EMBL/GenBank/DDBJ whole genome shotgun (WGS) entry which is preliminary data.</text>
</comment>
<dbReference type="GO" id="GO:0003868">
    <property type="term" value="F:4-hydroxyphenylpyruvate dioxygenase activity"/>
    <property type="evidence" value="ECO:0007669"/>
    <property type="project" value="InterPro"/>
</dbReference>
<dbReference type="InterPro" id="IPR041735">
    <property type="entry name" value="4OHPhenylPyrv_dOase_C"/>
</dbReference>
<dbReference type="CDD" id="cd08342">
    <property type="entry name" value="HPPD_N_like"/>
    <property type="match status" value="1"/>
</dbReference>
<dbReference type="GO" id="GO:0006559">
    <property type="term" value="P:L-phenylalanine catabolic process"/>
    <property type="evidence" value="ECO:0007669"/>
    <property type="project" value="UniProtKB-KW"/>
</dbReference>
<keyword evidence="5" id="KW-0677">Repeat</keyword>
<feature type="binding site" evidence="10">
    <location>
        <position position="331"/>
    </location>
    <ligand>
        <name>Fe cation</name>
        <dbReference type="ChEBI" id="CHEBI:24875"/>
    </ligand>
</feature>